<feature type="transmembrane region" description="Helical" evidence="1">
    <location>
        <begin position="56"/>
        <end position="80"/>
    </location>
</feature>
<dbReference type="EMBL" id="FNZN01000003">
    <property type="protein sequence ID" value="SEL23424.1"/>
    <property type="molecule type" value="Genomic_DNA"/>
</dbReference>
<keyword evidence="1" id="KW-0812">Transmembrane</keyword>
<gene>
    <name evidence="2" type="ORF">SAMN04488008_103200</name>
</gene>
<name>A0A1H7NJ66_9FLAO</name>
<protein>
    <submittedName>
        <fullName evidence="2">Uncharacterized protein</fullName>
    </submittedName>
</protein>
<dbReference type="AlphaFoldDB" id="A0A1H7NJ66"/>
<evidence type="ECO:0000313" key="3">
    <source>
        <dbReference type="Proteomes" id="UP000198990"/>
    </source>
</evidence>
<evidence type="ECO:0000313" key="2">
    <source>
        <dbReference type="EMBL" id="SEL23424.1"/>
    </source>
</evidence>
<evidence type="ECO:0000256" key="1">
    <source>
        <dbReference type="SAM" id="Phobius"/>
    </source>
</evidence>
<proteinExistence type="predicted"/>
<sequence>MVFVLTCTINLFGKDFYVDPQNYTIIIGAIILLYAVHNYLYNTFSKKHKLPLHNNLLFWISLGILIFYTFYPISMHILIYHYDFYNEYNLSVFHHAIIDVLYSCIIIDFMLMKRLRIISNKFRIQRN</sequence>
<keyword evidence="1" id="KW-1133">Transmembrane helix</keyword>
<feature type="transmembrane region" description="Helical" evidence="1">
    <location>
        <begin position="92"/>
        <end position="111"/>
    </location>
</feature>
<accession>A0A1H7NJ66</accession>
<dbReference type="Proteomes" id="UP000198990">
    <property type="component" value="Unassembled WGS sequence"/>
</dbReference>
<reference evidence="3" key="1">
    <citation type="submission" date="2016-10" db="EMBL/GenBank/DDBJ databases">
        <authorList>
            <person name="Varghese N."/>
            <person name="Submissions S."/>
        </authorList>
    </citation>
    <scope>NUCLEOTIDE SEQUENCE [LARGE SCALE GENOMIC DNA]</scope>
    <source>
        <strain evidence="3">DSM 16471</strain>
    </source>
</reference>
<keyword evidence="1" id="KW-0472">Membrane</keyword>
<keyword evidence="3" id="KW-1185">Reference proteome</keyword>
<organism evidence="2 3">
    <name type="scientific">Maribacter orientalis</name>
    <dbReference type="NCBI Taxonomy" id="228957"/>
    <lineage>
        <taxon>Bacteria</taxon>
        <taxon>Pseudomonadati</taxon>
        <taxon>Bacteroidota</taxon>
        <taxon>Flavobacteriia</taxon>
        <taxon>Flavobacteriales</taxon>
        <taxon>Flavobacteriaceae</taxon>
        <taxon>Maribacter</taxon>
    </lineage>
</organism>
<feature type="transmembrane region" description="Helical" evidence="1">
    <location>
        <begin position="23"/>
        <end position="44"/>
    </location>
</feature>